<name>A0AAV7JIQ9_9METZ</name>
<reference evidence="1 2" key="1">
    <citation type="journal article" date="2023" name="BMC Biol.">
        <title>The compact genome of the sponge Oopsacas minuta (Hexactinellida) is lacking key metazoan core genes.</title>
        <authorList>
            <person name="Santini S."/>
            <person name="Schenkelaars Q."/>
            <person name="Jourda C."/>
            <person name="Duchesne M."/>
            <person name="Belahbib H."/>
            <person name="Rocher C."/>
            <person name="Selva M."/>
            <person name="Riesgo A."/>
            <person name="Vervoort M."/>
            <person name="Leys S.P."/>
            <person name="Kodjabachian L."/>
            <person name="Le Bivic A."/>
            <person name="Borchiellini C."/>
            <person name="Claverie J.M."/>
            <person name="Renard E."/>
        </authorList>
    </citation>
    <scope>NUCLEOTIDE SEQUENCE [LARGE SCALE GENOMIC DNA]</scope>
    <source>
        <strain evidence="1">SPO-2</strain>
    </source>
</reference>
<dbReference type="EMBL" id="JAKMXF010000332">
    <property type="protein sequence ID" value="KAI6648320.1"/>
    <property type="molecule type" value="Genomic_DNA"/>
</dbReference>
<dbReference type="AlphaFoldDB" id="A0AAV7JIQ9"/>
<protein>
    <submittedName>
        <fullName evidence="1">Uncharacterized protein</fullName>
    </submittedName>
</protein>
<evidence type="ECO:0000313" key="2">
    <source>
        <dbReference type="Proteomes" id="UP001165289"/>
    </source>
</evidence>
<proteinExistence type="predicted"/>
<accession>A0AAV7JIQ9</accession>
<dbReference type="PANTHER" id="PTHR46409:SF1">
    <property type="entry name" value="HTH PSQ-TYPE DOMAIN-CONTAINING PROTEIN"/>
    <property type="match status" value="1"/>
</dbReference>
<gene>
    <name evidence="1" type="ORF">LOD99_12129</name>
</gene>
<sequence length="720" mass="82836">MAENTRSKVFHPIFGYPGPIPENQLPTKLDLYNHYRMLRNEDSKSTRDDIAKELTEVLVRIYNLASIPTISELKIKQYINSDIIEKAKYYGKSIQNKQQPDRIQPIISELNVLFDVSSCKCLIQEGKCFCSLDKKIPRREWPFLFDQRNARKLFISSLDCMTTSKNFVKQKRKEAQYEREEREMKRLHAVQPSQEFIECDFEEFESFDSSTSNTHKYTRNHNQLRNLAIMCDRYQISDRAGAAIANAVLQDYGIITQEEDSQIIDRNKVRRSRFSVRKELANEAHETINDISAIYFDGRKDQTRVLVEREDGHLHQDTANEEHYTVLSEPGNQYVAHITPSSGKAKDIAKELTDLCRERNSNLMAVGADGARVNTGIYNGCIRLPELEFTKPLHWFICQLHGNELPLRHLFQIIDGKTSGPNSFKGVIGKELNCDFTCKPIAAYHPLCGKTQLIDCDSLKNLNKDQKYLYNICHAVQTGICSSELASMQPGPLHHARWTTLANRLLRSYISTIHPTPELSRLVNYYAPVWFRIKSNPICTDGPKNMFFAISLLRDLPESDQEVICDVIQRNSYFCHPENLLLSMLADNDEQIRQKAVKTILDIRINSSSFRPIEIRPFNLPSIRFTAETYVDMIDWETSFITEPPFTRYLSKEVLINCVRTPLEIPAYPCHTQAVERTIQLVTKSSCSVTGEDARHGLILSTLTSREKMPAFESKKDYAC</sequence>
<comment type="caution">
    <text evidence="1">The sequence shown here is derived from an EMBL/GenBank/DDBJ whole genome shotgun (WGS) entry which is preliminary data.</text>
</comment>
<keyword evidence="2" id="KW-1185">Reference proteome</keyword>
<organism evidence="1 2">
    <name type="scientific">Oopsacas minuta</name>
    <dbReference type="NCBI Taxonomy" id="111878"/>
    <lineage>
        <taxon>Eukaryota</taxon>
        <taxon>Metazoa</taxon>
        <taxon>Porifera</taxon>
        <taxon>Hexactinellida</taxon>
        <taxon>Hexasterophora</taxon>
        <taxon>Lyssacinosida</taxon>
        <taxon>Leucopsacidae</taxon>
        <taxon>Oopsacas</taxon>
    </lineage>
</organism>
<evidence type="ECO:0000313" key="1">
    <source>
        <dbReference type="EMBL" id="KAI6648320.1"/>
    </source>
</evidence>
<dbReference type="PANTHER" id="PTHR46409">
    <property type="entry name" value="HTH PSQ-TYPE DOMAIN-CONTAINING PROTEIN"/>
    <property type="match status" value="1"/>
</dbReference>
<dbReference type="Proteomes" id="UP001165289">
    <property type="component" value="Unassembled WGS sequence"/>
</dbReference>